<accession>A0AAN4UU51</accession>
<reference evidence="2 3" key="2">
    <citation type="submission" date="2016-10" db="EMBL/GenBank/DDBJ databases">
        <authorList>
            <person name="Varghese N."/>
            <person name="Submissions S."/>
        </authorList>
    </citation>
    <scope>NUCLEOTIDE SEQUENCE [LARGE SCALE GENOMIC DNA]</scope>
    <source>
        <strain evidence="2 3">DSM 24802</strain>
    </source>
</reference>
<proteinExistence type="predicted"/>
<dbReference type="AlphaFoldDB" id="A0AAN4UU51"/>
<dbReference type="InterPro" id="IPR027056">
    <property type="entry name" value="Gluconate_2DH_su3"/>
</dbReference>
<sequence length="208" mass="23395">MTGPFRTPYPGYDILDKWASPSFDDATRNVLRLRRVPPPRRFLSEERYSTLQALCATVIPQRRARPVEIAPWIDAALHENRGTGTRFAVMPPDREAWPLGLDAIDAEAQATHDGKGFSDLPSTDRGRLLKAIDADKLRARQAWHDMPAGKFFRAIALKQIVQFYYSQPAAMSEIGYGGPAAPRGYVRLTASGIDPWEAPFGNWKEERK</sequence>
<reference evidence="1" key="3">
    <citation type="submission" date="2023-06" db="EMBL/GenBank/DDBJ databases">
        <authorList>
            <person name="Sun Q."/>
            <person name="Zhou Y."/>
        </authorList>
    </citation>
    <scope>NUCLEOTIDE SEQUENCE</scope>
    <source>
        <strain evidence="1">CGMCC 1.10859</strain>
    </source>
</reference>
<evidence type="ECO:0000313" key="2">
    <source>
        <dbReference type="EMBL" id="SDX33375.1"/>
    </source>
</evidence>
<evidence type="ECO:0000313" key="4">
    <source>
        <dbReference type="Proteomes" id="UP000634647"/>
    </source>
</evidence>
<dbReference type="EMBL" id="BNAB01000014">
    <property type="protein sequence ID" value="GHE04061.1"/>
    <property type="molecule type" value="Genomic_DNA"/>
</dbReference>
<dbReference type="Proteomes" id="UP000634647">
    <property type="component" value="Unassembled WGS sequence"/>
</dbReference>
<dbReference type="EMBL" id="FNOB01000014">
    <property type="protein sequence ID" value="SDX33375.1"/>
    <property type="molecule type" value="Genomic_DNA"/>
</dbReference>
<keyword evidence="3" id="KW-1185">Reference proteome</keyword>
<evidence type="ECO:0000313" key="3">
    <source>
        <dbReference type="Proteomes" id="UP000199541"/>
    </source>
</evidence>
<dbReference type="RefSeq" id="WP_035846903.1">
    <property type="nucleotide sequence ID" value="NZ_BNAB01000014.1"/>
</dbReference>
<protein>
    <submittedName>
        <fullName evidence="2">Gluconate 2-dehydrogenase subunit 3</fullName>
    </submittedName>
</protein>
<organism evidence="1 4">
    <name type="scientific">Allgaiera indica</name>
    <dbReference type="NCBI Taxonomy" id="765699"/>
    <lineage>
        <taxon>Bacteria</taxon>
        <taxon>Pseudomonadati</taxon>
        <taxon>Pseudomonadota</taxon>
        <taxon>Alphaproteobacteria</taxon>
        <taxon>Rhodobacterales</taxon>
        <taxon>Paracoccaceae</taxon>
        <taxon>Allgaiera</taxon>
    </lineage>
</organism>
<dbReference type="Proteomes" id="UP000199541">
    <property type="component" value="Unassembled WGS sequence"/>
</dbReference>
<dbReference type="Pfam" id="PF13618">
    <property type="entry name" value="Gluconate_2-dh3"/>
    <property type="match status" value="1"/>
</dbReference>
<evidence type="ECO:0000313" key="1">
    <source>
        <dbReference type="EMBL" id="GHE04061.1"/>
    </source>
</evidence>
<reference evidence="1" key="1">
    <citation type="journal article" date="2014" name="Int. J. Syst. Evol. Microbiol.">
        <title>Complete genome sequence of Corynebacterium casei LMG S-19264T (=DSM 44701T), isolated from a smear-ripened cheese.</title>
        <authorList>
            <consortium name="US DOE Joint Genome Institute (JGI-PGF)"/>
            <person name="Walter F."/>
            <person name="Albersmeier A."/>
            <person name="Kalinowski J."/>
            <person name="Ruckert C."/>
        </authorList>
    </citation>
    <scope>NUCLEOTIDE SEQUENCE</scope>
    <source>
        <strain evidence="1">CGMCC 1.10859</strain>
    </source>
</reference>
<comment type="caution">
    <text evidence="1">The sequence shown here is derived from an EMBL/GenBank/DDBJ whole genome shotgun (WGS) entry which is preliminary data.</text>
</comment>
<name>A0AAN4UU51_9RHOB</name>
<gene>
    <name evidence="1" type="ORF">GCM10008024_29750</name>
    <name evidence="2" type="ORF">SAMN05444006_1145</name>
</gene>